<evidence type="ECO:0000313" key="3">
    <source>
        <dbReference type="Proteomes" id="UP001187221"/>
    </source>
</evidence>
<dbReference type="RefSeq" id="WP_317973967.1">
    <property type="nucleotide sequence ID" value="NZ_BTFW01000001.1"/>
</dbReference>
<name>A0ABQ6P6E9_9SPHN</name>
<keyword evidence="1" id="KW-0732">Signal</keyword>
<evidence type="ECO:0000256" key="1">
    <source>
        <dbReference type="SAM" id="SignalP"/>
    </source>
</evidence>
<proteinExistence type="predicted"/>
<gene>
    <name evidence="2" type="ORF">NUTIK01_09310</name>
</gene>
<feature type="signal peptide" evidence="1">
    <location>
        <begin position="1"/>
        <end position="28"/>
    </location>
</feature>
<reference evidence="2 3" key="1">
    <citation type="submission" date="2023-06" db="EMBL/GenBank/DDBJ databases">
        <title>Draft genome sequence of Novosphingobium sp. strain IK01.</title>
        <authorList>
            <person name="Hatamoto M."/>
            <person name="Ikarashi T."/>
            <person name="Yamaguchi T."/>
        </authorList>
    </citation>
    <scope>NUCLEOTIDE SEQUENCE [LARGE SCALE GENOMIC DNA]</scope>
    <source>
        <strain evidence="2 3">IK01</strain>
    </source>
</reference>
<comment type="caution">
    <text evidence="2">The sequence shown here is derived from an EMBL/GenBank/DDBJ whole genome shotgun (WGS) entry which is preliminary data.</text>
</comment>
<protein>
    <submittedName>
        <fullName evidence="2">Uncharacterized protein</fullName>
    </submittedName>
</protein>
<feature type="chain" id="PRO_5046184139" evidence="1">
    <location>
        <begin position="29"/>
        <end position="194"/>
    </location>
</feature>
<organism evidence="2 3">
    <name type="scientific">Novosphingobium pituita</name>
    <dbReference type="NCBI Taxonomy" id="3056842"/>
    <lineage>
        <taxon>Bacteria</taxon>
        <taxon>Pseudomonadati</taxon>
        <taxon>Pseudomonadota</taxon>
        <taxon>Alphaproteobacteria</taxon>
        <taxon>Sphingomonadales</taxon>
        <taxon>Sphingomonadaceae</taxon>
        <taxon>Novosphingobium</taxon>
    </lineage>
</organism>
<dbReference type="EMBL" id="BTFW01000001">
    <property type="protein sequence ID" value="GMM60154.1"/>
    <property type="molecule type" value="Genomic_DNA"/>
</dbReference>
<keyword evidence="3" id="KW-1185">Reference proteome</keyword>
<dbReference type="Proteomes" id="UP001187221">
    <property type="component" value="Unassembled WGS sequence"/>
</dbReference>
<evidence type="ECO:0000313" key="2">
    <source>
        <dbReference type="EMBL" id="GMM60154.1"/>
    </source>
</evidence>
<sequence length="194" mass="20728">MFQTHTLARAMLAGALGTLAMATTPAIAQTAVAPKDANVGDVATTPLETLNLKKEDIPPLLLQARQAPYSLVGLKSCAALSDEVRKLDAVLGDDIDVSDYSQKVLRVGNTAKSIVGSLIPFNGIIRQVSGANESQRQWQVALYAGTARRAFLKGTGLARGCPYPARPARASDYELLRAQRDAQAQQAAEGKRRR</sequence>
<accession>A0ABQ6P6E9</accession>